<keyword evidence="2" id="KW-0012">Acyltransferase</keyword>
<keyword evidence="4" id="KW-0689">Ribosomal protein</keyword>
<dbReference type="Proteomes" id="UP000523863">
    <property type="component" value="Unassembled WGS sequence"/>
</dbReference>
<evidence type="ECO:0000313" key="5">
    <source>
        <dbReference type="Proteomes" id="UP000523863"/>
    </source>
</evidence>
<gene>
    <name evidence="4" type="ORF">BKA12_001932</name>
</gene>
<dbReference type="Gene3D" id="3.40.630.30">
    <property type="match status" value="1"/>
</dbReference>
<dbReference type="PROSITE" id="PS51186">
    <property type="entry name" value="GNAT"/>
    <property type="match status" value="2"/>
</dbReference>
<keyword evidence="1" id="KW-0808">Transferase</keyword>
<evidence type="ECO:0000259" key="3">
    <source>
        <dbReference type="PROSITE" id="PS51186"/>
    </source>
</evidence>
<dbReference type="EMBL" id="JACHBL010000001">
    <property type="protein sequence ID" value="MBB5598852.1"/>
    <property type="molecule type" value="Genomic_DNA"/>
</dbReference>
<dbReference type="InterPro" id="IPR016181">
    <property type="entry name" value="Acyl_CoA_acyltransferase"/>
</dbReference>
<feature type="domain" description="N-acetyltransferase" evidence="3">
    <location>
        <begin position="183"/>
        <end position="330"/>
    </location>
</feature>
<protein>
    <submittedName>
        <fullName evidence="4">Ribosomal protein S18 acetylase RimI-like enzyme</fullName>
    </submittedName>
</protein>
<reference evidence="4 5" key="1">
    <citation type="submission" date="2020-08" db="EMBL/GenBank/DDBJ databases">
        <title>Sequencing the genomes of 1000 actinobacteria strains.</title>
        <authorList>
            <person name="Klenk H.-P."/>
        </authorList>
    </citation>
    <scope>NUCLEOTIDE SEQUENCE [LARGE SCALE GENOMIC DNA]</scope>
    <source>
        <strain evidence="4 5">DSM 23694</strain>
    </source>
</reference>
<keyword evidence="5" id="KW-1185">Reference proteome</keyword>
<dbReference type="AlphaFoldDB" id="A0A7W9DCF8"/>
<proteinExistence type="predicted"/>
<dbReference type="InterPro" id="IPR050832">
    <property type="entry name" value="Bact_Acetyltransf"/>
</dbReference>
<feature type="domain" description="N-acetyltransferase" evidence="3">
    <location>
        <begin position="11"/>
        <end position="169"/>
    </location>
</feature>
<evidence type="ECO:0000256" key="2">
    <source>
        <dbReference type="ARBA" id="ARBA00023315"/>
    </source>
</evidence>
<dbReference type="InterPro" id="IPR000182">
    <property type="entry name" value="GNAT_dom"/>
</dbReference>
<dbReference type="GO" id="GO:0016747">
    <property type="term" value="F:acyltransferase activity, transferring groups other than amino-acyl groups"/>
    <property type="evidence" value="ECO:0007669"/>
    <property type="project" value="InterPro"/>
</dbReference>
<keyword evidence="4" id="KW-0687">Ribonucleoprotein</keyword>
<sequence>MFPPNDHLVRLPISKADLGEWTRLVNDIGEYDQTGEKYTPTLLEEELDDPSVDSELDTLAIYDGDLMVAYGQLHVTDGLRDGYAKAIFGGGVDPRYRRRGLGSEVTDWLFKRALVKAAEKHPGAPTKASMWIHHPGSADEFLALKYGFERARYFSDMRVDFDVWEPPAGFEIGAPPRENARAIELDPAKHGEATRLAHNEAFADHWGSSPRSKENWEFSTLGSVAFRPTLSRIAINPEIEGDDAVDAYVLATEYQDKELYISIVGTRRRARGQGLATELLVESLKQAQREGFVKAELGVDSASPTGANTIYERIGFRVTRTSVVMERLLA</sequence>
<evidence type="ECO:0000313" key="4">
    <source>
        <dbReference type="EMBL" id="MBB5598852.1"/>
    </source>
</evidence>
<dbReference type="Pfam" id="PF00583">
    <property type="entry name" value="Acetyltransf_1"/>
    <property type="match status" value="2"/>
</dbReference>
<dbReference type="GO" id="GO:0005840">
    <property type="term" value="C:ribosome"/>
    <property type="evidence" value="ECO:0007669"/>
    <property type="project" value="UniProtKB-KW"/>
</dbReference>
<evidence type="ECO:0000256" key="1">
    <source>
        <dbReference type="ARBA" id="ARBA00022679"/>
    </source>
</evidence>
<comment type="caution">
    <text evidence="4">The sequence shown here is derived from an EMBL/GenBank/DDBJ whole genome shotgun (WGS) entry which is preliminary data.</text>
</comment>
<dbReference type="SUPFAM" id="SSF55729">
    <property type="entry name" value="Acyl-CoA N-acyltransferases (Nat)"/>
    <property type="match status" value="2"/>
</dbReference>
<dbReference type="RefSeq" id="WP_183643152.1">
    <property type="nucleotide sequence ID" value="NZ_JACHBL010000001.1"/>
</dbReference>
<organism evidence="4 5">
    <name type="scientific">Neomicrococcus lactis</name>
    <dbReference type="NCBI Taxonomy" id="732241"/>
    <lineage>
        <taxon>Bacteria</taxon>
        <taxon>Bacillati</taxon>
        <taxon>Actinomycetota</taxon>
        <taxon>Actinomycetes</taxon>
        <taxon>Micrococcales</taxon>
        <taxon>Micrococcaceae</taxon>
        <taxon>Neomicrococcus</taxon>
    </lineage>
</organism>
<accession>A0A7W9DCF8</accession>
<name>A0A7W9DCF8_9MICC</name>
<dbReference type="PANTHER" id="PTHR43877:SF2">
    <property type="entry name" value="AMINOALKYLPHOSPHONATE N-ACETYLTRANSFERASE-RELATED"/>
    <property type="match status" value="1"/>
</dbReference>
<dbReference type="CDD" id="cd04301">
    <property type="entry name" value="NAT_SF"/>
    <property type="match status" value="2"/>
</dbReference>
<dbReference type="PANTHER" id="PTHR43877">
    <property type="entry name" value="AMINOALKYLPHOSPHONATE N-ACETYLTRANSFERASE-RELATED-RELATED"/>
    <property type="match status" value="1"/>
</dbReference>